<comment type="caution">
    <text evidence="3">The sequence shown here is derived from an EMBL/GenBank/DDBJ whole genome shotgun (WGS) entry which is preliminary data.</text>
</comment>
<dbReference type="Proteomes" id="UP000014204">
    <property type="component" value="Unassembled WGS sequence"/>
</dbReference>
<dbReference type="SUPFAM" id="SSF102405">
    <property type="entry name" value="MCP/YpsA-like"/>
    <property type="match status" value="1"/>
</dbReference>
<dbReference type="HOGENOM" id="CLU_029601_0_4_11"/>
<name>R9L1S7_9ACTN</name>
<sequence length="319" mass="33391">MPVRSMKLAGERFELTARDAAFPELLHTIPKPPARLYGVGDPAALKAGLAVVGARRATPYGRGAAKRFASMAAARGIVVVSGGARGCDAVAHEAALAEGAPTVAFLGGGCDQVYPAENVGLFQRIVDGGGAVVSERPWDFPPQPYTFRERNRLIAGMSRATLIVEAGLPSGTFSTADEALAAGREVWVVPGSITSENSRGANRLLYQGALPIVDDDAFADALFTTYGCLKEPVVGAGEPGRESGGAALTPEEELLAALSAEPLGMEALRGLARAHGPAEGDSLTWLMVWLTKAQRDGLIAQYPDGRYGPRVAVAARRER</sequence>
<evidence type="ECO:0000313" key="3">
    <source>
        <dbReference type="EMBL" id="EOS52371.1"/>
    </source>
</evidence>
<dbReference type="PANTHER" id="PTHR43022:SF1">
    <property type="entry name" value="PROTEIN SMF"/>
    <property type="match status" value="1"/>
</dbReference>
<dbReference type="InterPro" id="IPR057666">
    <property type="entry name" value="DrpA_SLOG"/>
</dbReference>
<dbReference type="RefSeq" id="WP_016308635.1">
    <property type="nucleotide sequence ID" value="NZ_KE159646.1"/>
</dbReference>
<dbReference type="PANTHER" id="PTHR43022">
    <property type="entry name" value="PROTEIN SMF"/>
    <property type="match status" value="1"/>
</dbReference>
<dbReference type="eggNOG" id="COG0758">
    <property type="taxonomic scope" value="Bacteria"/>
</dbReference>
<dbReference type="NCBIfam" id="TIGR00732">
    <property type="entry name" value="dprA"/>
    <property type="match status" value="1"/>
</dbReference>
<dbReference type="STRING" id="1235794.C811_00401"/>
<dbReference type="AlphaFoldDB" id="R9L1S7"/>
<dbReference type="Gene3D" id="3.40.50.450">
    <property type="match status" value="1"/>
</dbReference>
<dbReference type="EMBL" id="ASSY01000005">
    <property type="protein sequence ID" value="EOS52371.1"/>
    <property type="molecule type" value="Genomic_DNA"/>
</dbReference>
<protein>
    <submittedName>
        <fullName evidence="3">DNA protecting protein DprA</fullName>
    </submittedName>
</protein>
<evidence type="ECO:0000256" key="1">
    <source>
        <dbReference type="ARBA" id="ARBA00006525"/>
    </source>
</evidence>
<evidence type="ECO:0000259" key="2">
    <source>
        <dbReference type="Pfam" id="PF02481"/>
    </source>
</evidence>
<dbReference type="InterPro" id="IPR003488">
    <property type="entry name" value="DprA"/>
</dbReference>
<feature type="domain" description="Smf/DprA SLOG" evidence="2">
    <location>
        <begin position="16"/>
        <end position="217"/>
    </location>
</feature>
<organism evidence="3 4">
    <name type="scientific">Adlercreutzia caecimuris B7</name>
    <dbReference type="NCBI Taxonomy" id="1235794"/>
    <lineage>
        <taxon>Bacteria</taxon>
        <taxon>Bacillati</taxon>
        <taxon>Actinomycetota</taxon>
        <taxon>Coriobacteriia</taxon>
        <taxon>Eggerthellales</taxon>
        <taxon>Eggerthellaceae</taxon>
        <taxon>Adlercreutzia</taxon>
    </lineage>
</organism>
<reference evidence="3 4" key="1">
    <citation type="submission" date="2013-04" db="EMBL/GenBank/DDBJ databases">
        <title>The Genome Sequence of Enterorhabdus caecimuris B7.</title>
        <authorList>
            <consortium name="The Broad Institute Genomics Platform"/>
            <consortium name="The Broad Institute Genome Sequencing Center for Infectious Disease"/>
            <person name="Earl A."/>
            <person name="Xavier R."/>
            <person name="Elson C."/>
            <person name="Duck W."/>
            <person name="Walker B."/>
            <person name="Young S."/>
            <person name="Zeng Q."/>
            <person name="Gargeya S."/>
            <person name="Fitzgerald M."/>
            <person name="Haas B."/>
            <person name="Abouelleil A."/>
            <person name="Allen A.W."/>
            <person name="Alvarado L."/>
            <person name="Arachchi H.M."/>
            <person name="Berlin A.M."/>
            <person name="Chapman S.B."/>
            <person name="Gainer-Dewar J."/>
            <person name="Goldberg J."/>
            <person name="Griggs A."/>
            <person name="Gujja S."/>
            <person name="Hansen M."/>
            <person name="Howarth C."/>
            <person name="Imamovic A."/>
            <person name="Ireland A."/>
            <person name="Larimer J."/>
            <person name="McCowan C."/>
            <person name="Murphy C."/>
            <person name="Pearson M."/>
            <person name="Poon T.W."/>
            <person name="Priest M."/>
            <person name="Roberts A."/>
            <person name="Saif S."/>
            <person name="Shea T."/>
            <person name="Sisk P."/>
            <person name="Sykes S."/>
            <person name="Wortman J."/>
            <person name="Nusbaum C."/>
            <person name="Birren B."/>
        </authorList>
    </citation>
    <scope>NUCLEOTIDE SEQUENCE [LARGE SCALE GENOMIC DNA]</scope>
    <source>
        <strain evidence="3 4">B7</strain>
    </source>
</reference>
<proteinExistence type="inferred from homology"/>
<dbReference type="PATRIC" id="fig|1235794.3.peg.393"/>
<comment type="similarity">
    <text evidence="1">Belongs to the DprA/Smf family.</text>
</comment>
<evidence type="ECO:0000313" key="4">
    <source>
        <dbReference type="Proteomes" id="UP000014204"/>
    </source>
</evidence>
<dbReference type="GO" id="GO:0009294">
    <property type="term" value="P:DNA-mediated transformation"/>
    <property type="evidence" value="ECO:0007669"/>
    <property type="project" value="InterPro"/>
</dbReference>
<dbReference type="GeneID" id="82190031"/>
<dbReference type="OrthoDB" id="9785707at2"/>
<accession>R9L1S7</accession>
<keyword evidence="4" id="KW-1185">Reference proteome</keyword>
<dbReference type="Pfam" id="PF02481">
    <property type="entry name" value="DNA_processg_A"/>
    <property type="match status" value="1"/>
</dbReference>
<gene>
    <name evidence="3" type="ORF">C811_00401</name>
</gene>